<evidence type="ECO:0000256" key="1">
    <source>
        <dbReference type="ARBA" id="ARBA00004141"/>
    </source>
</evidence>
<keyword evidence="3 12" id="KW-0812">Transmembrane</keyword>
<evidence type="ECO:0000256" key="7">
    <source>
        <dbReference type="ARBA" id="ARBA00023170"/>
    </source>
</evidence>
<comment type="function">
    <text evidence="9">Odorant receptor which mediates acceptance or avoidance behavior, depending on its substrates. The odorant receptor repertoire encodes a large collection of odor stimuli that vary widely in identity, intensity, and duration. May form a complex with Orco to form odorant-sensing units, providing sensitive and prolonged odorant signaling and calcium permeability.</text>
</comment>
<evidence type="ECO:0000256" key="8">
    <source>
        <dbReference type="ARBA" id="ARBA00023224"/>
    </source>
</evidence>
<evidence type="ECO:0000256" key="4">
    <source>
        <dbReference type="ARBA" id="ARBA00022725"/>
    </source>
</evidence>
<evidence type="ECO:0000256" key="12">
    <source>
        <dbReference type="SAM" id="Phobius"/>
    </source>
</evidence>
<keyword evidence="6 12" id="KW-0472">Membrane</keyword>
<keyword evidence="8" id="KW-0807">Transducer</keyword>
<reference evidence="13" key="1">
    <citation type="submission" date="2020-06" db="EMBL/GenBank/DDBJ databases">
        <authorList>
            <person name="Sheng S."/>
        </authorList>
    </citation>
    <scope>NUCLEOTIDE SEQUENCE</scope>
    <source>
        <tissue evidence="13">Antenna</tissue>
    </source>
</reference>
<feature type="transmembrane region" description="Helical" evidence="12">
    <location>
        <begin position="208"/>
        <end position="227"/>
    </location>
</feature>
<evidence type="ECO:0000256" key="11">
    <source>
        <dbReference type="ARBA" id="ARBA00038679"/>
    </source>
</evidence>
<sequence>MMGVCSKIMNILINHNDIIDLIRTLQSSPCCAEDHDELFIQSTFDRAIKTRTMAYACLTESAVVIVVTVSLFCDVPQRVLPYKAWLPFSPTTNFRYWISYTHQILAHVFGALVNVAFDMLIPSLILQICCQFRLFEHRMLDMSKQTSSRLEKKKLVNCVRHHNKIFQLTEVTNNIFHWVIFLQFSISTIVICVTVYGLSKTPVSDPEFSAMILYLACMLTQIFVLCYSGTEITLQSDHASEAVYQIHWTVINTKTQKNLIMIMMRSVKPIKFTAGWFIDISINSFNQLVKLSYSAYNVLQRSSDATSMRL</sequence>
<evidence type="ECO:0000256" key="10">
    <source>
        <dbReference type="ARBA" id="ARBA00037946"/>
    </source>
</evidence>
<evidence type="ECO:0000313" key="13">
    <source>
        <dbReference type="EMBL" id="QNL15012.1"/>
    </source>
</evidence>
<dbReference type="GO" id="GO:0007165">
    <property type="term" value="P:signal transduction"/>
    <property type="evidence" value="ECO:0007669"/>
    <property type="project" value="UniProtKB-KW"/>
</dbReference>
<proteinExistence type="evidence at transcript level"/>
<keyword evidence="5 12" id="KW-1133">Transmembrane helix</keyword>
<dbReference type="PANTHER" id="PTHR21137">
    <property type="entry name" value="ODORANT RECEPTOR"/>
    <property type="match status" value="1"/>
</dbReference>
<feature type="transmembrane region" description="Helical" evidence="12">
    <location>
        <begin position="175"/>
        <end position="196"/>
    </location>
</feature>
<dbReference type="AlphaFoldDB" id="A0A7G8Z987"/>
<comment type="similarity">
    <text evidence="10">Belongs to the insect chemoreceptor superfamily. Heteromeric odorant receptor channel (TC 1.A.69) family. Or2a subfamily.</text>
</comment>
<dbReference type="InterPro" id="IPR004117">
    <property type="entry name" value="7tm6_olfct_rcpt"/>
</dbReference>
<keyword evidence="7 13" id="KW-0675">Receptor</keyword>
<evidence type="ECO:0000256" key="6">
    <source>
        <dbReference type="ARBA" id="ARBA00023136"/>
    </source>
</evidence>
<keyword evidence="2" id="KW-0716">Sensory transduction</keyword>
<organism evidence="13">
    <name type="scientific">Aulacocentrum confusum</name>
    <dbReference type="NCBI Taxonomy" id="2767324"/>
    <lineage>
        <taxon>Eukaryota</taxon>
        <taxon>Metazoa</taxon>
        <taxon>Ecdysozoa</taxon>
        <taxon>Arthropoda</taxon>
        <taxon>Hexapoda</taxon>
        <taxon>Insecta</taxon>
        <taxon>Pterygota</taxon>
        <taxon>Neoptera</taxon>
        <taxon>Endopterygota</taxon>
        <taxon>Hymenoptera</taxon>
        <taxon>Apocrita</taxon>
        <taxon>Ichneumonoidea</taxon>
        <taxon>Braconidae</taxon>
        <taxon>Macrocentrinae</taxon>
        <taxon>Aulacocentrum</taxon>
    </lineage>
</organism>
<keyword evidence="4" id="KW-0552">Olfaction</keyword>
<dbReference type="GO" id="GO:0004984">
    <property type="term" value="F:olfactory receptor activity"/>
    <property type="evidence" value="ECO:0007669"/>
    <property type="project" value="InterPro"/>
</dbReference>
<comment type="subcellular location">
    <subcellularLocation>
        <location evidence="1">Membrane</location>
        <topology evidence="1">Multi-pass membrane protein</topology>
    </subcellularLocation>
</comment>
<name>A0A7G8Z987_9HYME</name>
<accession>A0A7G8Z987</accession>
<dbReference type="EMBL" id="MT671008">
    <property type="protein sequence ID" value="QNL15012.1"/>
    <property type="molecule type" value="mRNA"/>
</dbReference>
<evidence type="ECO:0000256" key="3">
    <source>
        <dbReference type="ARBA" id="ARBA00022692"/>
    </source>
</evidence>
<evidence type="ECO:0000256" key="2">
    <source>
        <dbReference type="ARBA" id="ARBA00022606"/>
    </source>
</evidence>
<dbReference type="PANTHER" id="PTHR21137:SF37">
    <property type="entry name" value="ODORANT RECEPTOR 46A, ISOFORM B-RELATED"/>
    <property type="match status" value="1"/>
</dbReference>
<protein>
    <submittedName>
        <fullName evidence="13">Olfactory receptor 68</fullName>
    </submittedName>
</protein>
<evidence type="ECO:0000256" key="5">
    <source>
        <dbReference type="ARBA" id="ARBA00022989"/>
    </source>
</evidence>
<dbReference type="GO" id="GO:0005549">
    <property type="term" value="F:odorant binding"/>
    <property type="evidence" value="ECO:0007669"/>
    <property type="project" value="InterPro"/>
</dbReference>
<dbReference type="Pfam" id="PF02949">
    <property type="entry name" value="7tm_6"/>
    <property type="match status" value="1"/>
</dbReference>
<feature type="transmembrane region" description="Helical" evidence="12">
    <location>
        <begin position="53"/>
        <end position="72"/>
    </location>
</feature>
<comment type="subunit">
    <text evidence="11">Interacts with Orco. Complexes exist early in the endomembrane system in olfactory sensory neurons (OSNs), coupling these complexes to the conserved ciliary trafficking pathway.</text>
</comment>
<evidence type="ECO:0000256" key="9">
    <source>
        <dbReference type="ARBA" id="ARBA00037764"/>
    </source>
</evidence>
<dbReference type="GO" id="GO:0005886">
    <property type="term" value="C:plasma membrane"/>
    <property type="evidence" value="ECO:0007669"/>
    <property type="project" value="TreeGrafter"/>
</dbReference>
<feature type="transmembrane region" description="Helical" evidence="12">
    <location>
        <begin position="104"/>
        <end position="129"/>
    </location>
</feature>
<gene>
    <name evidence="13" type="primary">OR68</name>
</gene>